<feature type="transmembrane region" description="Helical" evidence="1">
    <location>
        <begin position="341"/>
        <end position="359"/>
    </location>
</feature>
<comment type="caution">
    <text evidence="3">The sequence shown here is derived from an EMBL/GenBank/DDBJ whole genome shotgun (WGS) entry which is preliminary data.</text>
</comment>
<keyword evidence="1" id="KW-0472">Membrane</keyword>
<reference evidence="3 4" key="1">
    <citation type="submission" date="2018-04" db="EMBL/GenBank/DDBJ databases">
        <title>Genomic Encyclopedia of Type Strains, Phase IV (KMG-IV): sequencing the most valuable type-strain genomes for metagenomic binning, comparative biology and taxonomic classification.</title>
        <authorList>
            <person name="Goeker M."/>
        </authorList>
    </citation>
    <scope>NUCLEOTIDE SEQUENCE [LARGE SCALE GENOMIC DNA]</scope>
    <source>
        <strain evidence="3 4">DSM 14823</strain>
    </source>
</reference>
<evidence type="ECO:0000256" key="1">
    <source>
        <dbReference type="SAM" id="Phobius"/>
    </source>
</evidence>
<dbReference type="Proteomes" id="UP000245959">
    <property type="component" value="Unassembled WGS sequence"/>
</dbReference>
<feature type="transmembrane region" description="Helical" evidence="1">
    <location>
        <begin position="12"/>
        <end position="31"/>
    </location>
</feature>
<gene>
    <name evidence="3" type="ORF">C8D82_1132</name>
</gene>
<dbReference type="Pfam" id="PF13231">
    <property type="entry name" value="PMT_2"/>
    <property type="match status" value="1"/>
</dbReference>
<dbReference type="GeneID" id="78295259"/>
<protein>
    <submittedName>
        <fullName evidence="3">Dolichyl-phosphate-mannose-protein mannosyltransferase</fullName>
    </submittedName>
</protein>
<dbReference type="AlphaFoldDB" id="A0A2U1AYM7"/>
<keyword evidence="3" id="KW-0808">Transferase</keyword>
<keyword evidence="1" id="KW-0812">Transmembrane</keyword>
<evidence type="ECO:0000313" key="4">
    <source>
        <dbReference type="Proteomes" id="UP000245959"/>
    </source>
</evidence>
<organism evidence="3 4">
    <name type="scientific">Victivallis vadensis</name>
    <dbReference type="NCBI Taxonomy" id="172901"/>
    <lineage>
        <taxon>Bacteria</taxon>
        <taxon>Pseudomonadati</taxon>
        <taxon>Lentisphaerota</taxon>
        <taxon>Lentisphaeria</taxon>
        <taxon>Victivallales</taxon>
        <taxon>Victivallaceae</taxon>
        <taxon>Victivallis</taxon>
    </lineage>
</organism>
<feature type="transmembrane region" description="Helical" evidence="1">
    <location>
        <begin position="314"/>
        <end position="329"/>
    </location>
</feature>
<feature type="transmembrane region" description="Helical" evidence="1">
    <location>
        <begin position="112"/>
        <end position="139"/>
    </location>
</feature>
<dbReference type="RefSeq" id="WP_207776098.1">
    <property type="nucleotide sequence ID" value="NZ_QEKH01000013.1"/>
</dbReference>
<feature type="transmembrane region" description="Helical" evidence="1">
    <location>
        <begin position="151"/>
        <end position="170"/>
    </location>
</feature>
<evidence type="ECO:0000259" key="2">
    <source>
        <dbReference type="Pfam" id="PF13231"/>
    </source>
</evidence>
<keyword evidence="4" id="KW-1185">Reference proteome</keyword>
<feature type="transmembrane region" description="Helical" evidence="1">
    <location>
        <begin position="182"/>
        <end position="204"/>
    </location>
</feature>
<sequence>MFVLESMKRYYRYLAFALPAVLYVGTIWQRPLFFPAEINAAELLRRTAVAGGNGVALLGSWSVKLFGANLFAVRLPNALVVLLTALLIRAVASGCGNRKTGDAAALIYLTTFFVFAFGTAAGTGAFFTLFCSGVAAGLIRALSDGKLPVRIAGGAGAAVSAALAVWYGMSGGAAPGFVLWKTLLFLLAGMLPWLFFAPAALKGFRLGGAAYRKQPIFLIPAAAVAVWLAAVILWNGRLPDGAPAAGFPMLAILMAGGLVRYGEAGDLVYVNTVLRSLVRIFLPLPLLLFLLQAAARFTGKVPPEFVVYGRNENYFMPVLALVVTLVWLRMAEREYRQQLKFVFFCVGVAFLLLAAPGSLPQRMLRGVAPEPFLGMVLESRLDAEPVIVARPGVRAAVAWTLKRDDVRQWTGDGGPEEPAGVPSRTLVVVTDDRRDLAKLPDPKTYFRFGRWYVVCYDSLKEKR</sequence>
<name>A0A2U1AYM7_9BACT</name>
<feature type="transmembrane region" description="Helical" evidence="1">
    <location>
        <begin position="43"/>
        <end position="63"/>
    </location>
</feature>
<feature type="transmembrane region" description="Helical" evidence="1">
    <location>
        <begin position="273"/>
        <end position="294"/>
    </location>
</feature>
<evidence type="ECO:0000313" key="3">
    <source>
        <dbReference type="EMBL" id="PVY41530.1"/>
    </source>
</evidence>
<keyword evidence="1" id="KW-1133">Transmembrane helix</keyword>
<accession>A0A2U1AYM7</accession>
<dbReference type="InterPro" id="IPR038731">
    <property type="entry name" value="RgtA/B/C-like"/>
</dbReference>
<dbReference type="GO" id="GO:0016757">
    <property type="term" value="F:glycosyltransferase activity"/>
    <property type="evidence" value="ECO:0007669"/>
    <property type="project" value="UniProtKB-KW"/>
</dbReference>
<dbReference type="EMBL" id="QEKH01000013">
    <property type="protein sequence ID" value="PVY41530.1"/>
    <property type="molecule type" value="Genomic_DNA"/>
</dbReference>
<feature type="transmembrane region" description="Helical" evidence="1">
    <location>
        <begin position="242"/>
        <end position="261"/>
    </location>
</feature>
<feature type="transmembrane region" description="Helical" evidence="1">
    <location>
        <begin position="216"/>
        <end position="236"/>
    </location>
</feature>
<proteinExistence type="predicted"/>
<keyword evidence="3" id="KW-0328">Glycosyltransferase</keyword>
<feature type="transmembrane region" description="Helical" evidence="1">
    <location>
        <begin position="75"/>
        <end position="92"/>
    </location>
</feature>
<feature type="domain" description="Glycosyltransferase RgtA/B/C/D-like" evidence="2">
    <location>
        <begin position="60"/>
        <end position="164"/>
    </location>
</feature>